<accession>A0ABW6KIF0</accession>
<dbReference type="RefSeq" id="WP_389364905.1">
    <property type="nucleotide sequence ID" value="NZ_JBIACK010000021.1"/>
</dbReference>
<reference evidence="1 2" key="1">
    <citation type="submission" date="2024-08" db="EMBL/GenBank/DDBJ databases">
        <title>Two novel Cytobacillus novel species.</title>
        <authorList>
            <person name="Liu G."/>
        </authorList>
    </citation>
    <scope>NUCLEOTIDE SEQUENCE [LARGE SCALE GENOMIC DNA]</scope>
    <source>
        <strain evidence="1 2">FJAT-54145</strain>
    </source>
</reference>
<protein>
    <recommendedName>
        <fullName evidence="3">TFIIB-type zinc ribbon-containing protein</fullName>
    </recommendedName>
</protein>
<keyword evidence="2" id="KW-1185">Reference proteome</keyword>
<name>A0ABW6KIF0_9BACI</name>
<sequence length="155" mass="17900">MAKCPHCGSNVKKVTEQQHYCSFCEMLVMIDTKQAPVIIRGSVDHVDAAKSTKDLMGYHTFDLLMLLRFCRQERRTTYDLMQTINKVKHLSKDFAEGFQEAYQQYDYWTKKTRIAESLVKGRIGTIPKAVTNDLLEQFYISFQEATLAAPTKKYA</sequence>
<proteinExistence type="predicted"/>
<evidence type="ECO:0008006" key="3">
    <source>
        <dbReference type="Google" id="ProtNLM"/>
    </source>
</evidence>
<evidence type="ECO:0000313" key="1">
    <source>
        <dbReference type="EMBL" id="MFE8703951.1"/>
    </source>
</evidence>
<dbReference type="Proteomes" id="UP001601059">
    <property type="component" value="Unassembled WGS sequence"/>
</dbReference>
<gene>
    <name evidence="1" type="ORF">ACFYKX_25595</name>
</gene>
<dbReference type="EMBL" id="JBIACK010000021">
    <property type="protein sequence ID" value="MFE8703951.1"/>
    <property type="molecule type" value="Genomic_DNA"/>
</dbReference>
<organism evidence="1 2">
    <name type="scientific">Cytobacillus spartinae</name>
    <dbReference type="NCBI Taxonomy" id="3299023"/>
    <lineage>
        <taxon>Bacteria</taxon>
        <taxon>Bacillati</taxon>
        <taxon>Bacillota</taxon>
        <taxon>Bacilli</taxon>
        <taxon>Bacillales</taxon>
        <taxon>Bacillaceae</taxon>
        <taxon>Cytobacillus</taxon>
    </lineage>
</organism>
<evidence type="ECO:0000313" key="2">
    <source>
        <dbReference type="Proteomes" id="UP001601059"/>
    </source>
</evidence>
<comment type="caution">
    <text evidence="1">The sequence shown here is derived from an EMBL/GenBank/DDBJ whole genome shotgun (WGS) entry which is preliminary data.</text>
</comment>